<dbReference type="OrthoDB" id="2868304at2"/>
<dbReference type="KEGG" id="rher:EHE19_013465"/>
<dbReference type="AlphaFoldDB" id="A0A4U7JAE9"/>
<reference evidence="1 2" key="1">
    <citation type="submission" date="2020-09" db="EMBL/GenBank/DDBJ databases">
        <title>Characterization and genome sequencing of Ruminiclostridium sp. nov. MA18.</title>
        <authorList>
            <person name="Rettenmaier R."/>
            <person name="Kowollik M.-L."/>
            <person name="Liebl W."/>
            <person name="Zverlov V."/>
        </authorList>
    </citation>
    <scope>NUCLEOTIDE SEQUENCE [LARGE SCALE GENOMIC DNA]</scope>
    <source>
        <strain evidence="1 2">MA18</strain>
    </source>
</reference>
<proteinExistence type="predicted"/>
<accession>A0A4U7JAE9</accession>
<keyword evidence="2" id="KW-1185">Reference proteome</keyword>
<evidence type="ECO:0000313" key="2">
    <source>
        <dbReference type="Proteomes" id="UP000306409"/>
    </source>
</evidence>
<dbReference type="EMBL" id="CP061336">
    <property type="protein sequence ID" value="QNU65893.1"/>
    <property type="molecule type" value="Genomic_DNA"/>
</dbReference>
<dbReference type="Proteomes" id="UP000306409">
    <property type="component" value="Chromosome"/>
</dbReference>
<gene>
    <name evidence="1" type="ORF">EHE19_013465</name>
</gene>
<organism evidence="1 2">
    <name type="scientific">Ruminiclostridium herbifermentans</name>
    <dbReference type="NCBI Taxonomy" id="2488810"/>
    <lineage>
        <taxon>Bacteria</taxon>
        <taxon>Bacillati</taxon>
        <taxon>Bacillota</taxon>
        <taxon>Clostridia</taxon>
        <taxon>Eubacteriales</taxon>
        <taxon>Oscillospiraceae</taxon>
        <taxon>Ruminiclostridium</taxon>
    </lineage>
</organism>
<protein>
    <submittedName>
        <fullName evidence="1">Uncharacterized protein</fullName>
    </submittedName>
</protein>
<name>A0A4U7JAE9_9FIRM</name>
<dbReference type="RefSeq" id="WP_137698816.1">
    <property type="nucleotide sequence ID" value="NZ_CP061336.1"/>
</dbReference>
<evidence type="ECO:0000313" key="1">
    <source>
        <dbReference type="EMBL" id="QNU65893.1"/>
    </source>
</evidence>
<sequence length="148" mass="16821">MKNAISNIFAFLWFFGVLLWVILFMLIAIPMIFFINIMGMINTGFATSTIGLAFVFLSGFILAITGWVPAFRKCYIKLPWLYPLSSMLMIHLIILSIAEEILAKGYAVISAPRHTVTLIIMIVQIIACRIAMCFYFYKKPLIVKKGEI</sequence>